<dbReference type="RefSeq" id="WP_050058649.1">
    <property type="nucleotide sequence ID" value="NZ_JACHEK010000003.1"/>
</dbReference>
<protein>
    <submittedName>
        <fullName evidence="6">Oxalate decarboxylase</fullName>
        <ecNumber evidence="6">4.1.1.2</ecNumber>
    </submittedName>
</protein>
<evidence type="ECO:0000259" key="5">
    <source>
        <dbReference type="SMART" id="SM00835"/>
    </source>
</evidence>
<keyword evidence="3" id="KW-0464">Manganese</keyword>
<keyword evidence="1 3" id="KW-0479">Metal-binding</keyword>
<dbReference type="CDD" id="cd20304">
    <property type="entry name" value="cupin_OxDC_N"/>
    <property type="match status" value="1"/>
</dbReference>
<name>A0A841JRI5_9BACT</name>
<comment type="cofactor">
    <cofactor evidence="3">
        <name>Mn(2+)</name>
        <dbReference type="ChEBI" id="CHEBI:29035"/>
    </cofactor>
    <text evidence="3">Binds 2 manganese ions per subunit.</text>
</comment>
<feature type="binding site" evidence="3">
    <location>
        <position position="103"/>
    </location>
    <ligand>
        <name>Mn(2+)</name>
        <dbReference type="ChEBI" id="CHEBI:29035"/>
        <label>1</label>
    </ligand>
</feature>
<feature type="binding site" evidence="3">
    <location>
        <position position="146"/>
    </location>
    <ligand>
        <name>Mn(2+)</name>
        <dbReference type="ChEBI" id="CHEBI:29035"/>
        <label>1</label>
    </ligand>
</feature>
<sequence length="387" mass="42713">MTTAVLETTHHDAPKPIRGNEGASIIGPTNPEREAQSRDRLSPPSTDHGTLPSLKWSFADSHNRLEEGGWARQTTGRELPIAQALNCVNMRLKAGVVRELHWHKPDEWGYVIKGRVRITAVDENGHAFQDDVDEGDIWNFPGGIPHSIQGLAGAGTEFLLVFNDGNFNEDETFLVTDFLAHIPKEVLAKNFGVPESAFANIPKKELYIFQEKVPGPLEADRVVGAGPVPSTFSHKFMAQAPVRTRGGLVRIVDSNNFPAAKMIAAGRVEVEPGGMRELHWHPNSDELQYYIEGEGRMTVYASNTNAGTFNYQAGDVGYVPKSMPHYIENTGTTTLRYLELWQSDHFADVSLAQWLAFTPFELVQAHLHIDKSALAKVSTEKTPVVGA</sequence>
<dbReference type="AlphaFoldDB" id="A0A841JRI5"/>
<feature type="binding site" evidence="3">
    <location>
        <position position="107"/>
    </location>
    <ligand>
        <name>Mn(2+)</name>
        <dbReference type="ChEBI" id="CHEBI:29035"/>
        <label>1</label>
    </ligand>
</feature>
<dbReference type="Gene3D" id="2.60.120.10">
    <property type="entry name" value="Jelly Rolls"/>
    <property type="match status" value="2"/>
</dbReference>
<proteinExistence type="predicted"/>
<feature type="domain" description="Cupin type-1" evidence="5">
    <location>
        <begin position="62"/>
        <end position="199"/>
    </location>
</feature>
<accession>A0A841JRI5</accession>
<dbReference type="OrthoDB" id="1973590at2"/>
<evidence type="ECO:0000256" key="2">
    <source>
        <dbReference type="PIRSR" id="PIRSR617774-1"/>
    </source>
</evidence>
<keyword evidence="6" id="KW-0456">Lyase</keyword>
<feature type="binding site" evidence="3">
    <location>
        <position position="101"/>
    </location>
    <ligand>
        <name>Mn(2+)</name>
        <dbReference type="ChEBI" id="CHEBI:29035"/>
        <label>1</label>
    </ligand>
</feature>
<feature type="binding site" evidence="3">
    <location>
        <position position="279"/>
    </location>
    <ligand>
        <name>Mn(2+)</name>
        <dbReference type="ChEBI" id="CHEBI:29035"/>
        <label>2</label>
    </ligand>
</feature>
<feature type="binding site" evidence="3">
    <location>
        <position position="325"/>
    </location>
    <ligand>
        <name>Mn(2+)</name>
        <dbReference type="ChEBI" id="CHEBI:29035"/>
        <label>2</label>
    </ligand>
</feature>
<dbReference type="InterPro" id="IPR051610">
    <property type="entry name" value="GPI/OXD"/>
</dbReference>
<dbReference type="GO" id="GO:0030145">
    <property type="term" value="F:manganese ion binding"/>
    <property type="evidence" value="ECO:0007669"/>
    <property type="project" value="InterPro"/>
</dbReference>
<dbReference type="InterPro" id="IPR006045">
    <property type="entry name" value="Cupin_1"/>
</dbReference>
<comment type="caution">
    <text evidence="6">The sequence shown here is derived from an EMBL/GenBank/DDBJ whole genome shotgun (WGS) entry which is preliminary data.</text>
</comment>
<dbReference type="CDD" id="cd20305">
    <property type="entry name" value="cupin_OxDC_C"/>
    <property type="match status" value="1"/>
</dbReference>
<evidence type="ECO:0000256" key="1">
    <source>
        <dbReference type="ARBA" id="ARBA00022723"/>
    </source>
</evidence>
<dbReference type="EC" id="4.1.1.2" evidence="6"/>
<feature type="binding site" evidence="3">
    <location>
        <position position="286"/>
    </location>
    <ligand>
        <name>Mn(2+)</name>
        <dbReference type="ChEBI" id="CHEBI:29035"/>
        <label>2</label>
    </ligand>
</feature>
<dbReference type="SUPFAM" id="SSF51182">
    <property type="entry name" value="RmlC-like cupins"/>
    <property type="match status" value="1"/>
</dbReference>
<dbReference type="GO" id="GO:0046564">
    <property type="term" value="F:oxalate decarboxylase activity"/>
    <property type="evidence" value="ECO:0007669"/>
    <property type="project" value="UniProtKB-EC"/>
</dbReference>
<organism evidence="6 7">
    <name type="scientific">Silvibacterium bohemicum</name>
    <dbReference type="NCBI Taxonomy" id="1577686"/>
    <lineage>
        <taxon>Bacteria</taxon>
        <taxon>Pseudomonadati</taxon>
        <taxon>Acidobacteriota</taxon>
        <taxon>Terriglobia</taxon>
        <taxon>Terriglobales</taxon>
        <taxon>Acidobacteriaceae</taxon>
        <taxon>Silvibacterium</taxon>
    </lineage>
</organism>
<dbReference type="InterPro" id="IPR019780">
    <property type="entry name" value="Germin_Mn-BS"/>
</dbReference>
<keyword evidence="7" id="KW-1185">Reference proteome</keyword>
<dbReference type="Pfam" id="PF00190">
    <property type="entry name" value="Cupin_1"/>
    <property type="match status" value="2"/>
</dbReference>
<reference evidence="6 7" key="1">
    <citation type="submission" date="2020-08" db="EMBL/GenBank/DDBJ databases">
        <title>Genomic Encyclopedia of Type Strains, Phase IV (KMG-IV): sequencing the most valuable type-strain genomes for metagenomic binning, comparative biology and taxonomic classification.</title>
        <authorList>
            <person name="Goeker M."/>
        </authorList>
    </citation>
    <scope>NUCLEOTIDE SEQUENCE [LARGE SCALE GENOMIC DNA]</scope>
    <source>
        <strain evidence="6 7">DSM 103733</strain>
    </source>
</reference>
<dbReference type="NCBIfam" id="TIGR03404">
    <property type="entry name" value="bicupin_oxalic"/>
    <property type="match status" value="1"/>
</dbReference>
<dbReference type="InterPro" id="IPR011051">
    <property type="entry name" value="RmlC_Cupin_sf"/>
</dbReference>
<evidence type="ECO:0000256" key="4">
    <source>
        <dbReference type="SAM" id="MobiDB-lite"/>
    </source>
</evidence>
<gene>
    <name evidence="6" type="ORF">HNQ77_001719</name>
</gene>
<dbReference type="InterPro" id="IPR017774">
    <property type="entry name" value="Bicupin_oxalate_deCO2ase/Oxase"/>
</dbReference>
<feature type="compositionally biased region" description="Basic and acidic residues" evidence="4">
    <location>
        <begin position="31"/>
        <end position="41"/>
    </location>
</feature>
<evidence type="ECO:0000256" key="3">
    <source>
        <dbReference type="PIRSR" id="PIRSR617774-2"/>
    </source>
</evidence>
<dbReference type="PANTHER" id="PTHR35848:SF9">
    <property type="entry name" value="SLL1358 PROTEIN"/>
    <property type="match status" value="1"/>
</dbReference>
<dbReference type="Proteomes" id="UP000538666">
    <property type="component" value="Unassembled WGS sequence"/>
</dbReference>
<dbReference type="PROSITE" id="PS00725">
    <property type="entry name" value="GERMIN"/>
    <property type="match status" value="1"/>
</dbReference>
<dbReference type="InterPro" id="IPR014710">
    <property type="entry name" value="RmlC-like_jellyroll"/>
</dbReference>
<dbReference type="GO" id="GO:0033609">
    <property type="term" value="P:oxalate metabolic process"/>
    <property type="evidence" value="ECO:0007669"/>
    <property type="project" value="InterPro"/>
</dbReference>
<feature type="binding site" evidence="3">
    <location>
        <position position="281"/>
    </location>
    <ligand>
        <name>Mn(2+)</name>
        <dbReference type="ChEBI" id="CHEBI:29035"/>
        <label>2</label>
    </ligand>
</feature>
<dbReference type="EMBL" id="JACHEK010000003">
    <property type="protein sequence ID" value="MBB6143770.1"/>
    <property type="molecule type" value="Genomic_DNA"/>
</dbReference>
<feature type="region of interest" description="Disordered" evidence="4">
    <location>
        <begin position="1"/>
        <end position="54"/>
    </location>
</feature>
<evidence type="ECO:0000313" key="7">
    <source>
        <dbReference type="Proteomes" id="UP000538666"/>
    </source>
</evidence>
<dbReference type="PANTHER" id="PTHR35848">
    <property type="entry name" value="OXALATE-BINDING PROTEIN"/>
    <property type="match status" value="1"/>
</dbReference>
<dbReference type="SMART" id="SM00835">
    <property type="entry name" value="Cupin_1"/>
    <property type="match status" value="2"/>
</dbReference>
<feature type="active site" description="Proton donor" evidence="2">
    <location>
        <position position="339"/>
    </location>
</feature>
<evidence type="ECO:0000313" key="6">
    <source>
        <dbReference type="EMBL" id="MBB6143770.1"/>
    </source>
</evidence>
<feature type="domain" description="Cupin type-1" evidence="5">
    <location>
        <begin position="234"/>
        <end position="375"/>
    </location>
</feature>